<keyword evidence="3" id="KW-1185">Reference proteome</keyword>
<evidence type="ECO:0000313" key="2">
    <source>
        <dbReference type="EnsemblPlants" id="ORUFI09G00410.2"/>
    </source>
</evidence>
<reference evidence="2" key="2">
    <citation type="submission" date="2015-06" db="UniProtKB">
        <authorList>
            <consortium name="EnsemblPlants"/>
        </authorList>
    </citation>
    <scope>IDENTIFICATION</scope>
</reference>
<evidence type="ECO:0000256" key="1">
    <source>
        <dbReference type="SAM" id="MobiDB-lite"/>
    </source>
</evidence>
<evidence type="ECO:0000313" key="3">
    <source>
        <dbReference type="Proteomes" id="UP000008022"/>
    </source>
</evidence>
<dbReference type="AlphaFoldDB" id="A0A0E0QMR7"/>
<dbReference type="EnsemblPlants" id="ORUFI09G00410.2">
    <property type="protein sequence ID" value="ORUFI09G00410.2"/>
    <property type="gene ID" value="ORUFI09G00410"/>
</dbReference>
<dbReference type="Proteomes" id="UP000008022">
    <property type="component" value="Unassembled WGS sequence"/>
</dbReference>
<dbReference type="Gramene" id="ORUFI09G00410.2">
    <property type="protein sequence ID" value="ORUFI09G00410.2"/>
    <property type="gene ID" value="ORUFI09G00410"/>
</dbReference>
<protein>
    <submittedName>
        <fullName evidence="2">Uncharacterized protein</fullName>
    </submittedName>
</protein>
<proteinExistence type="predicted"/>
<feature type="region of interest" description="Disordered" evidence="1">
    <location>
        <begin position="8"/>
        <end position="48"/>
    </location>
</feature>
<reference evidence="3" key="1">
    <citation type="submission" date="2013-06" db="EMBL/GenBank/DDBJ databases">
        <authorList>
            <person name="Zhao Q."/>
        </authorList>
    </citation>
    <scope>NUCLEOTIDE SEQUENCE</scope>
    <source>
        <strain evidence="3">cv. W1943</strain>
    </source>
</reference>
<sequence length="194" mass="21574">MLPVRIHHRHLDPVVSSSPSRADQPLAATGGADPATSSPPARIPSSLRPPLARIRRQRRWEGWIQRPLPFPHGSVVSSPPRSRGSMDLVVRGEGWTMRTGLRPSRRWSSPPPHCLAEPAMLDFFFAPWLWILLMAMESDWRVIAMVTPAPPGGWDFSSDDALRDEACLRFRPSRILNVAAKIPGIPTVSSKEEA</sequence>
<name>A0A0E0QMR7_ORYRU</name>
<dbReference type="HOGENOM" id="CLU_1404527_0_0_1"/>
<organism evidence="2 3">
    <name type="scientific">Oryza rufipogon</name>
    <name type="common">Brownbeard rice</name>
    <name type="synonym">Asian wild rice</name>
    <dbReference type="NCBI Taxonomy" id="4529"/>
    <lineage>
        <taxon>Eukaryota</taxon>
        <taxon>Viridiplantae</taxon>
        <taxon>Streptophyta</taxon>
        <taxon>Embryophyta</taxon>
        <taxon>Tracheophyta</taxon>
        <taxon>Spermatophyta</taxon>
        <taxon>Magnoliopsida</taxon>
        <taxon>Liliopsida</taxon>
        <taxon>Poales</taxon>
        <taxon>Poaceae</taxon>
        <taxon>BOP clade</taxon>
        <taxon>Oryzoideae</taxon>
        <taxon>Oryzeae</taxon>
        <taxon>Oryzinae</taxon>
        <taxon>Oryza</taxon>
    </lineage>
</organism>
<accession>A0A0E0QMR7</accession>